<accession>A0AAU8JI93</accession>
<organism evidence="1">
    <name type="scientific">Planktothricoides raciborskii GIHE-MW2</name>
    <dbReference type="NCBI Taxonomy" id="2792601"/>
    <lineage>
        <taxon>Bacteria</taxon>
        <taxon>Bacillati</taxon>
        <taxon>Cyanobacteriota</taxon>
        <taxon>Cyanophyceae</taxon>
        <taxon>Oscillatoriophycideae</taxon>
        <taxon>Oscillatoriales</taxon>
        <taxon>Oscillatoriaceae</taxon>
        <taxon>Planktothricoides</taxon>
    </lineage>
</organism>
<evidence type="ECO:0000313" key="1">
    <source>
        <dbReference type="EMBL" id="XCM38446.1"/>
    </source>
</evidence>
<dbReference type="AlphaFoldDB" id="A0AAU8JI93"/>
<sequence>MLCPYKAVNSGFKPLKFSPNALPLQISDALYQFRLDCLKAIAAIDKSNKSNGALRRNMK</sequence>
<reference evidence="1" key="1">
    <citation type="submission" date="2024-07" db="EMBL/GenBank/DDBJ databases">
        <authorList>
            <person name="Kim Y.J."/>
            <person name="Jeong J.Y."/>
        </authorList>
    </citation>
    <scope>NUCLEOTIDE SEQUENCE</scope>
    <source>
        <strain evidence="1">GIHE-MW2</strain>
    </source>
</reference>
<protein>
    <submittedName>
        <fullName evidence="1">Uncharacterized protein</fullName>
    </submittedName>
</protein>
<gene>
    <name evidence="1" type="ORF">ABWT76_001296</name>
</gene>
<dbReference type="EMBL" id="CP159837">
    <property type="protein sequence ID" value="XCM38446.1"/>
    <property type="molecule type" value="Genomic_DNA"/>
</dbReference>
<proteinExistence type="predicted"/>
<name>A0AAU8JI93_9CYAN</name>
<dbReference type="RefSeq" id="WP_156331775.1">
    <property type="nucleotide sequence ID" value="NZ_CP159837.1"/>
</dbReference>